<evidence type="ECO:0000256" key="6">
    <source>
        <dbReference type="ARBA" id="ARBA00023136"/>
    </source>
</evidence>
<evidence type="ECO:0000256" key="5">
    <source>
        <dbReference type="ARBA" id="ARBA00023065"/>
    </source>
</evidence>
<protein>
    <submittedName>
        <fullName evidence="10">Chloride transporter, ClC family</fullName>
    </submittedName>
</protein>
<name>E2ZBB1_9FIRM</name>
<keyword evidence="5" id="KW-0406">Ion transport</keyword>
<gene>
    <name evidence="10" type="ORF">HMPREF9429_00738</name>
</gene>
<dbReference type="GO" id="GO:0005247">
    <property type="term" value="F:voltage-gated chloride channel activity"/>
    <property type="evidence" value="ECO:0007669"/>
    <property type="project" value="TreeGrafter"/>
</dbReference>
<feature type="transmembrane region" description="Helical" evidence="8">
    <location>
        <begin position="194"/>
        <end position="216"/>
    </location>
</feature>
<dbReference type="SUPFAM" id="SSF81340">
    <property type="entry name" value="Clc chloride channel"/>
    <property type="match status" value="1"/>
</dbReference>
<feature type="transmembrane region" description="Helical" evidence="8">
    <location>
        <begin position="367"/>
        <end position="384"/>
    </location>
</feature>
<dbReference type="GO" id="GO:0005886">
    <property type="term" value="C:plasma membrane"/>
    <property type="evidence" value="ECO:0007669"/>
    <property type="project" value="TreeGrafter"/>
</dbReference>
<keyword evidence="6 8" id="KW-0472">Membrane</keyword>
<evidence type="ECO:0000256" key="4">
    <source>
        <dbReference type="ARBA" id="ARBA00022989"/>
    </source>
</evidence>
<evidence type="ECO:0000256" key="7">
    <source>
        <dbReference type="ARBA" id="ARBA00023214"/>
    </source>
</evidence>
<dbReference type="eggNOG" id="COG0038">
    <property type="taxonomic scope" value="Bacteria"/>
</dbReference>
<feature type="domain" description="RCK C-terminal" evidence="9">
    <location>
        <begin position="438"/>
        <end position="520"/>
    </location>
</feature>
<dbReference type="HOGENOM" id="CLU_015263_7_4_9"/>
<feature type="transmembrane region" description="Helical" evidence="8">
    <location>
        <begin position="24"/>
        <end position="44"/>
    </location>
</feature>
<dbReference type="eggNOG" id="COG0569">
    <property type="taxonomic scope" value="Bacteria"/>
</dbReference>
<feature type="transmembrane region" description="Helical" evidence="8">
    <location>
        <begin position="404"/>
        <end position="422"/>
    </location>
</feature>
<dbReference type="RefSeq" id="WP_006941670.1">
    <property type="nucleotide sequence ID" value="NZ_GL538194.1"/>
</dbReference>
<feature type="transmembrane region" description="Helical" evidence="8">
    <location>
        <begin position="274"/>
        <end position="291"/>
    </location>
</feature>
<evidence type="ECO:0000313" key="11">
    <source>
        <dbReference type="Proteomes" id="UP000003195"/>
    </source>
</evidence>
<dbReference type="InterPro" id="IPR001807">
    <property type="entry name" value="ClC"/>
</dbReference>
<dbReference type="Pfam" id="PF00654">
    <property type="entry name" value="Voltage_CLC"/>
    <property type="match status" value="1"/>
</dbReference>
<evidence type="ECO:0000256" key="8">
    <source>
        <dbReference type="SAM" id="Phobius"/>
    </source>
</evidence>
<dbReference type="EMBL" id="AECS01000021">
    <property type="protein sequence ID" value="EFQ04437.1"/>
    <property type="molecule type" value="Genomic_DNA"/>
</dbReference>
<accession>E2ZBB1</accession>
<dbReference type="InterPro" id="IPR006037">
    <property type="entry name" value="RCK_C"/>
</dbReference>
<feature type="transmembrane region" description="Helical" evidence="8">
    <location>
        <begin position="163"/>
        <end position="188"/>
    </location>
</feature>
<keyword evidence="11" id="KW-1185">Reference proteome</keyword>
<feature type="transmembrane region" description="Helical" evidence="8">
    <location>
        <begin position="312"/>
        <end position="332"/>
    </location>
</feature>
<dbReference type="OrthoDB" id="9812438at2"/>
<dbReference type="Pfam" id="PF02080">
    <property type="entry name" value="TrkA_C"/>
    <property type="match status" value="1"/>
</dbReference>
<dbReference type="InterPro" id="IPR036721">
    <property type="entry name" value="RCK_C_sf"/>
</dbReference>
<dbReference type="PANTHER" id="PTHR45711:SF6">
    <property type="entry name" value="CHLORIDE CHANNEL PROTEIN"/>
    <property type="match status" value="1"/>
</dbReference>
<dbReference type="Gene3D" id="3.30.70.1450">
    <property type="entry name" value="Regulator of K+ conductance, C-terminal domain"/>
    <property type="match status" value="1"/>
</dbReference>
<dbReference type="GO" id="GO:0006813">
    <property type="term" value="P:potassium ion transport"/>
    <property type="evidence" value="ECO:0007669"/>
    <property type="project" value="InterPro"/>
</dbReference>
<comment type="subcellular location">
    <subcellularLocation>
        <location evidence="1">Membrane</location>
        <topology evidence="1">Multi-pass membrane protein</topology>
    </subcellularLocation>
</comment>
<dbReference type="PANTHER" id="PTHR45711">
    <property type="entry name" value="CHLORIDE CHANNEL PROTEIN"/>
    <property type="match status" value="1"/>
</dbReference>
<dbReference type="Proteomes" id="UP000003195">
    <property type="component" value="Unassembled WGS sequence"/>
</dbReference>
<dbReference type="STRING" id="706434.HMPREF9429_00738"/>
<dbReference type="GO" id="GO:0008324">
    <property type="term" value="F:monoatomic cation transmembrane transporter activity"/>
    <property type="evidence" value="ECO:0007669"/>
    <property type="project" value="InterPro"/>
</dbReference>
<evidence type="ECO:0000256" key="1">
    <source>
        <dbReference type="ARBA" id="ARBA00004141"/>
    </source>
</evidence>
<dbReference type="CDD" id="cd01031">
    <property type="entry name" value="EriC"/>
    <property type="match status" value="1"/>
</dbReference>
<feature type="transmembrane region" description="Helical" evidence="8">
    <location>
        <begin position="65"/>
        <end position="83"/>
    </location>
</feature>
<feature type="transmembrane region" description="Helical" evidence="8">
    <location>
        <begin position="115"/>
        <end position="133"/>
    </location>
</feature>
<dbReference type="PROSITE" id="PS51202">
    <property type="entry name" value="RCK_C"/>
    <property type="match status" value="1"/>
</dbReference>
<organism evidence="10 11">
    <name type="scientific">Megasphaera micronuciformis F0359</name>
    <dbReference type="NCBI Taxonomy" id="706434"/>
    <lineage>
        <taxon>Bacteria</taxon>
        <taxon>Bacillati</taxon>
        <taxon>Bacillota</taxon>
        <taxon>Negativicutes</taxon>
        <taxon>Veillonellales</taxon>
        <taxon>Veillonellaceae</taxon>
        <taxon>Megasphaera</taxon>
    </lineage>
</organism>
<evidence type="ECO:0000313" key="10">
    <source>
        <dbReference type="EMBL" id="EFQ04437.1"/>
    </source>
</evidence>
<dbReference type="PRINTS" id="PR00762">
    <property type="entry name" value="CLCHANNEL"/>
</dbReference>
<keyword evidence="2" id="KW-0813">Transport</keyword>
<feature type="transmembrane region" description="Helical" evidence="8">
    <location>
        <begin position="338"/>
        <end position="360"/>
    </location>
</feature>
<keyword evidence="7" id="KW-0868">Chloride</keyword>
<sequence length="523" mass="56444">MHISGQLIPTIRQLNTWPRFRLRLFAEGALVGVFAGLTAGFFRFALEKGTLLREYIYTILIQSDLWVNLLWFAALAAAGYILWRCVAYEPDAAGSGIPQVKGAIACALHMCWWRILWVKLFSGILGIGLGLSLGREGPSIQLGAVAAQGISETMGRTRMEERYLITAGASAGLAMAFNAPLAGVLFALEELHRNFSGVVLAPAMAAALISAVLCRFMFGGQSVFQFGMLPTFPVEYTWLAVILGLILGLCGLVFNKGLLASRKFYELPVFRKPWMPVAFALFTAGILGYVLPQVLGGGNDLINSLHSMPLSLQLFGILLVGKFLFTLVSYGSGVPGGFFLPILVIGALTGSVIGIGFIQIGLVEEAYLSNIVIISMAAFFTASVHSPITGTVLIMEMTGSYEHLLVLCMASLIALVTAKLCGGKPIYDTLLERLLKTGNKVGTHENQRNIIEFAVIGGSRLDGKKVTSVEWPERVALVDIKRGDGEIIPDSRAVIQAGDYIYILTDSPQSAEAVRCLAEEEIV</sequence>
<dbReference type="InterPro" id="IPR014743">
    <property type="entry name" value="Cl-channel_core"/>
</dbReference>
<reference evidence="10 11" key="1">
    <citation type="submission" date="2010-08" db="EMBL/GenBank/DDBJ databases">
        <authorList>
            <person name="Weinstock G."/>
            <person name="Sodergren E."/>
            <person name="Clifton S."/>
            <person name="Fulton L."/>
            <person name="Fulton B."/>
            <person name="Courtney L."/>
            <person name="Fronick C."/>
            <person name="Harrison M."/>
            <person name="Strong C."/>
            <person name="Farmer C."/>
            <person name="Delahaunty K."/>
            <person name="Markovic C."/>
            <person name="Hall O."/>
            <person name="Minx P."/>
            <person name="Tomlinson C."/>
            <person name="Mitreva M."/>
            <person name="Hou S."/>
            <person name="Chen J."/>
            <person name="Wollam A."/>
            <person name="Pepin K.H."/>
            <person name="Johnson M."/>
            <person name="Bhonagiri V."/>
            <person name="Zhang X."/>
            <person name="Suruliraj S."/>
            <person name="Warren W."/>
            <person name="Chinwalla A."/>
            <person name="Mardis E.R."/>
            <person name="Wilson R.K."/>
        </authorList>
    </citation>
    <scope>NUCLEOTIDE SEQUENCE [LARGE SCALE GENOMIC DNA]</scope>
    <source>
        <strain evidence="10 11">F0359</strain>
    </source>
</reference>
<keyword evidence="3 8" id="KW-0812">Transmembrane</keyword>
<keyword evidence="4 8" id="KW-1133">Transmembrane helix</keyword>
<dbReference type="AlphaFoldDB" id="E2ZBB1"/>
<evidence type="ECO:0000256" key="3">
    <source>
        <dbReference type="ARBA" id="ARBA00022692"/>
    </source>
</evidence>
<comment type="caution">
    <text evidence="10">The sequence shown here is derived from an EMBL/GenBank/DDBJ whole genome shotgun (WGS) entry which is preliminary data.</text>
</comment>
<dbReference type="Gene3D" id="1.10.3080.10">
    <property type="entry name" value="Clc chloride channel"/>
    <property type="match status" value="1"/>
</dbReference>
<feature type="transmembrane region" description="Helical" evidence="8">
    <location>
        <begin position="236"/>
        <end position="254"/>
    </location>
</feature>
<proteinExistence type="predicted"/>
<evidence type="ECO:0000256" key="2">
    <source>
        <dbReference type="ARBA" id="ARBA00022448"/>
    </source>
</evidence>
<dbReference type="SUPFAM" id="SSF116726">
    <property type="entry name" value="TrkA C-terminal domain-like"/>
    <property type="match status" value="1"/>
</dbReference>
<evidence type="ECO:0000259" key="9">
    <source>
        <dbReference type="PROSITE" id="PS51202"/>
    </source>
</evidence>